<keyword evidence="2" id="KW-1185">Reference proteome</keyword>
<name>A0A4Y2UWC6_ARAVE</name>
<sequence length="103" mass="12133">MNIYFWCFLRNREPYLVRRSLRLRLSKVPSFLSLEDKSGHGARITATILEDHAVFVTIFFQLGFSHPLLEWATGRMNRVDKDVSSICTTKIRWSKTYKFTQGM</sequence>
<dbReference type="EMBL" id="BGPR01039839">
    <property type="protein sequence ID" value="GBO15890.1"/>
    <property type="molecule type" value="Genomic_DNA"/>
</dbReference>
<organism evidence="1 2">
    <name type="scientific">Araneus ventricosus</name>
    <name type="common">Orbweaver spider</name>
    <name type="synonym">Epeira ventricosa</name>
    <dbReference type="NCBI Taxonomy" id="182803"/>
    <lineage>
        <taxon>Eukaryota</taxon>
        <taxon>Metazoa</taxon>
        <taxon>Ecdysozoa</taxon>
        <taxon>Arthropoda</taxon>
        <taxon>Chelicerata</taxon>
        <taxon>Arachnida</taxon>
        <taxon>Araneae</taxon>
        <taxon>Araneomorphae</taxon>
        <taxon>Entelegynae</taxon>
        <taxon>Araneoidea</taxon>
        <taxon>Araneidae</taxon>
        <taxon>Araneus</taxon>
    </lineage>
</organism>
<evidence type="ECO:0000313" key="2">
    <source>
        <dbReference type="Proteomes" id="UP000499080"/>
    </source>
</evidence>
<feature type="non-terminal residue" evidence="1">
    <location>
        <position position="103"/>
    </location>
</feature>
<evidence type="ECO:0000313" key="1">
    <source>
        <dbReference type="EMBL" id="GBO15890.1"/>
    </source>
</evidence>
<proteinExistence type="predicted"/>
<dbReference type="AlphaFoldDB" id="A0A4Y2UWC6"/>
<reference evidence="1 2" key="1">
    <citation type="journal article" date="2019" name="Sci. Rep.">
        <title>Orb-weaving spider Araneus ventricosus genome elucidates the spidroin gene catalogue.</title>
        <authorList>
            <person name="Kono N."/>
            <person name="Nakamura H."/>
            <person name="Ohtoshi R."/>
            <person name="Moran D.A.P."/>
            <person name="Shinohara A."/>
            <person name="Yoshida Y."/>
            <person name="Fujiwara M."/>
            <person name="Mori M."/>
            <person name="Tomita M."/>
            <person name="Arakawa K."/>
        </authorList>
    </citation>
    <scope>NUCLEOTIDE SEQUENCE [LARGE SCALE GENOMIC DNA]</scope>
</reference>
<dbReference type="Proteomes" id="UP000499080">
    <property type="component" value="Unassembled WGS sequence"/>
</dbReference>
<protein>
    <submittedName>
        <fullName evidence="1">Uncharacterized protein</fullName>
    </submittedName>
</protein>
<accession>A0A4Y2UWC6</accession>
<gene>
    <name evidence="1" type="ORF">AVEN_16608_1</name>
</gene>
<comment type="caution">
    <text evidence="1">The sequence shown here is derived from an EMBL/GenBank/DDBJ whole genome shotgun (WGS) entry which is preliminary data.</text>
</comment>